<dbReference type="InterPro" id="IPR006917">
    <property type="entry name" value="SOUL_heme-bd"/>
</dbReference>
<dbReference type="OrthoDB" id="44820at2759"/>
<name>A0A835Y8Q8_9CHLO</name>
<dbReference type="PANTHER" id="PTHR11220:SF50">
    <property type="entry name" value="SOUL HEME-BINDING FAMILY PROTEIN"/>
    <property type="match status" value="1"/>
</dbReference>
<dbReference type="InterPro" id="IPR018790">
    <property type="entry name" value="DUF2358"/>
</dbReference>
<organism evidence="2 3">
    <name type="scientific">Edaphochlamys debaryana</name>
    <dbReference type="NCBI Taxonomy" id="47281"/>
    <lineage>
        <taxon>Eukaryota</taxon>
        <taxon>Viridiplantae</taxon>
        <taxon>Chlorophyta</taxon>
        <taxon>core chlorophytes</taxon>
        <taxon>Chlorophyceae</taxon>
        <taxon>CS clade</taxon>
        <taxon>Chlamydomonadales</taxon>
        <taxon>Chlamydomonadales incertae sedis</taxon>
        <taxon>Edaphochlamys</taxon>
    </lineage>
</organism>
<evidence type="ECO:0008006" key="4">
    <source>
        <dbReference type="Google" id="ProtNLM"/>
    </source>
</evidence>
<dbReference type="Proteomes" id="UP000612055">
    <property type="component" value="Unassembled WGS sequence"/>
</dbReference>
<dbReference type="EMBL" id="JAEHOE010000016">
    <property type="protein sequence ID" value="KAG2497077.1"/>
    <property type="molecule type" value="Genomic_DNA"/>
</dbReference>
<dbReference type="SUPFAM" id="SSF55136">
    <property type="entry name" value="Probable bacterial effector-binding domain"/>
    <property type="match status" value="1"/>
</dbReference>
<dbReference type="InterPro" id="IPR032710">
    <property type="entry name" value="NTF2-like_dom_sf"/>
</dbReference>
<dbReference type="Pfam" id="PF10184">
    <property type="entry name" value="DUF2358"/>
    <property type="match status" value="1"/>
</dbReference>
<reference evidence="2" key="1">
    <citation type="journal article" date="2020" name="bioRxiv">
        <title>Comparative genomics of Chlamydomonas.</title>
        <authorList>
            <person name="Craig R.J."/>
            <person name="Hasan A.R."/>
            <person name="Ness R.W."/>
            <person name="Keightley P.D."/>
        </authorList>
    </citation>
    <scope>NUCLEOTIDE SEQUENCE</scope>
    <source>
        <strain evidence="2">CCAP 11/70</strain>
    </source>
</reference>
<sequence length="342" mass="38538">MQAKMDFLREDLGHLFDDQGIDATSYEEVVDFKDPITKYDSLKGYLFNIAFLRKAFDPKFILHDMRLTGPYDITTRWTMSMRFTPAGALPTRKYWDPVITFTGTSTYVFNPDSGKIYRHIDMWDSIRNQEFFSVEGFVDFFKQLLSFYTTPKIETPEYTILRRALDYEVRRYEPYVVAETAMDAAGQLNREVLKAGQVQVNPAGPGQRAFGSLAKYIFGDNAARTKMAMTTPVFSDTAGSMRFVIGQSALQALPQLPAPNSPAVTLGRQEGGVFAVRLFPGVAQEEDASREAKALRDSLARDGVRAASPSGYTLARYNDPSTPGPFRRNEVLVPLEGFDIWQ</sequence>
<evidence type="ECO:0000313" key="2">
    <source>
        <dbReference type="EMBL" id="KAG2497077.1"/>
    </source>
</evidence>
<dbReference type="SUPFAM" id="SSF54427">
    <property type="entry name" value="NTF2-like"/>
    <property type="match status" value="1"/>
</dbReference>
<keyword evidence="3" id="KW-1185">Reference proteome</keyword>
<comment type="similarity">
    <text evidence="1">Belongs to the HEBP family.</text>
</comment>
<dbReference type="Gene3D" id="3.20.80.10">
    <property type="entry name" value="Regulatory factor, effector binding domain"/>
    <property type="match status" value="1"/>
</dbReference>
<protein>
    <recommendedName>
        <fullName evidence="4">SOUL heme-binding protein</fullName>
    </recommendedName>
</protein>
<dbReference type="InterPro" id="IPR011256">
    <property type="entry name" value="Reg_factor_effector_dom_sf"/>
</dbReference>
<dbReference type="Pfam" id="PF04832">
    <property type="entry name" value="SOUL"/>
    <property type="match status" value="1"/>
</dbReference>
<dbReference type="AlphaFoldDB" id="A0A835Y8Q8"/>
<comment type="caution">
    <text evidence="2">The sequence shown here is derived from an EMBL/GenBank/DDBJ whole genome shotgun (WGS) entry which is preliminary data.</text>
</comment>
<gene>
    <name evidence="2" type="ORF">HYH03_005072</name>
</gene>
<dbReference type="PANTHER" id="PTHR11220">
    <property type="entry name" value="HEME-BINDING PROTEIN-RELATED"/>
    <property type="match status" value="1"/>
</dbReference>
<proteinExistence type="inferred from homology"/>
<accession>A0A835Y8Q8</accession>
<evidence type="ECO:0000256" key="1">
    <source>
        <dbReference type="ARBA" id="ARBA00009817"/>
    </source>
</evidence>
<evidence type="ECO:0000313" key="3">
    <source>
        <dbReference type="Proteomes" id="UP000612055"/>
    </source>
</evidence>